<comment type="cofactor">
    <cofactor evidence="1">
        <name>pyridoxal 5'-phosphate</name>
        <dbReference type="ChEBI" id="CHEBI:597326"/>
    </cofactor>
</comment>
<dbReference type="InterPro" id="IPR015424">
    <property type="entry name" value="PyrdxlP-dep_Trfase"/>
</dbReference>
<evidence type="ECO:0008006" key="4">
    <source>
        <dbReference type="Google" id="ProtNLM"/>
    </source>
</evidence>
<dbReference type="Gene3D" id="3.40.640.10">
    <property type="entry name" value="Type I PLP-dependent aspartate aminotransferase-like (Major domain)"/>
    <property type="match status" value="1"/>
</dbReference>
<dbReference type="InterPro" id="IPR015422">
    <property type="entry name" value="PyrdxlP-dep_Trfase_small"/>
</dbReference>
<dbReference type="GO" id="GO:0005737">
    <property type="term" value="C:cytoplasm"/>
    <property type="evidence" value="ECO:0007669"/>
    <property type="project" value="TreeGrafter"/>
</dbReference>
<dbReference type="GO" id="GO:0030170">
    <property type="term" value="F:pyridoxal phosphate binding"/>
    <property type="evidence" value="ECO:0007669"/>
    <property type="project" value="InterPro"/>
</dbReference>
<gene>
    <name evidence="3" type="ORF">METZ01_LOCUS24029</name>
</gene>
<feature type="non-terminal residue" evidence="3">
    <location>
        <position position="1"/>
    </location>
</feature>
<dbReference type="AlphaFoldDB" id="A0A381PVV9"/>
<dbReference type="GO" id="GO:0042802">
    <property type="term" value="F:identical protein binding"/>
    <property type="evidence" value="ECO:0007669"/>
    <property type="project" value="TreeGrafter"/>
</dbReference>
<protein>
    <recommendedName>
        <fullName evidence="4">Ornithine aminotransferase</fullName>
    </recommendedName>
</protein>
<dbReference type="PANTHER" id="PTHR11986:SF18">
    <property type="entry name" value="ORNITHINE AMINOTRANSFERASE, MITOCHONDRIAL"/>
    <property type="match status" value="1"/>
</dbReference>
<dbReference type="Pfam" id="PF00202">
    <property type="entry name" value="Aminotran_3"/>
    <property type="match status" value="1"/>
</dbReference>
<accession>A0A381PVV9</accession>
<dbReference type="InterPro" id="IPR050103">
    <property type="entry name" value="Class-III_PLP-dep_AT"/>
</dbReference>
<dbReference type="GO" id="GO:0019544">
    <property type="term" value="P:L-arginine catabolic process to L-glutamate"/>
    <property type="evidence" value="ECO:0007669"/>
    <property type="project" value="TreeGrafter"/>
</dbReference>
<name>A0A381PVV9_9ZZZZ</name>
<evidence type="ECO:0000256" key="2">
    <source>
        <dbReference type="ARBA" id="ARBA00022898"/>
    </source>
</evidence>
<organism evidence="3">
    <name type="scientific">marine metagenome</name>
    <dbReference type="NCBI Taxonomy" id="408172"/>
    <lineage>
        <taxon>unclassified sequences</taxon>
        <taxon>metagenomes</taxon>
        <taxon>ecological metagenomes</taxon>
    </lineage>
</organism>
<sequence length="128" mass="14163">GQHGSTYGGNPFAASIAKKSLEIIIEEKLPENANKLGEIFRFKINKYIETSNIVKLVRGKGLLNAIVINDKPDSQTAWNICLKLRDNGLLAKPTQGNIIRFAPPLVITEDQLNECIDIIISTLVEFES</sequence>
<dbReference type="GO" id="GO:0010121">
    <property type="term" value="P:L-arginine catabolic process to proline via ornithine"/>
    <property type="evidence" value="ECO:0007669"/>
    <property type="project" value="TreeGrafter"/>
</dbReference>
<dbReference type="Gene3D" id="3.90.1150.10">
    <property type="entry name" value="Aspartate Aminotransferase, domain 1"/>
    <property type="match status" value="1"/>
</dbReference>
<evidence type="ECO:0000256" key="1">
    <source>
        <dbReference type="ARBA" id="ARBA00001933"/>
    </source>
</evidence>
<dbReference type="InterPro" id="IPR015421">
    <property type="entry name" value="PyrdxlP-dep_Trfase_major"/>
</dbReference>
<dbReference type="SUPFAM" id="SSF53383">
    <property type="entry name" value="PLP-dependent transferases"/>
    <property type="match status" value="1"/>
</dbReference>
<dbReference type="PANTHER" id="PTHR11986">
    <property type="entry name" value="AMINOTRANSFERASE CLASS III"/>
    <property type="match status" value="1"/>
</dbReference>
<keyword evidence="2" id="KW-0663">Pyridoxal phosphate</keyword>
<evidence type="ECO:0000313" key="3">
    <source>
        <dbReference type="EMBL" id="SUZ71175.1"/>
    </source>
</evidence>
<dbReference type="FunFam" id="3.90.1150.10:FF:000152">
    <property type="entry name" value="Ornithine aminotransferase"/>
    <property type="match status" value="1"/>
</dbReference>
<dbReference type="InterPro" id="IPR005814">
    <property type="entry name" value="Aminotrans_3"/>
</dbReference>
<dbReference type="GO" id="GO:0004587">
    <property type="term" value="F:ornithine aminotransferase activity"/>
    <property type="evidence" value="ECO:0007669"/>
    <property type="project" value="TreeGrafter"/>
</dbReference>
<reference evidence="3" key="1">
    <citation type="submission" date="2018-05" db="EMBL/GenBank/DDBJ databases">
        <authorList>
            <person name="Lanie J.A."/>
            <person name="Ng W.-L."/>
            <person name="Kazmierczak K.M."/>
            <person name="Andrzejewski T.M."/>
            <person name="Davidsen T.M."/>
            <person name="Wayne K.J."/>
            <person name="Tettelin H."/>
            <person name="Glass J.I."/>
            <person name="Rusch D."/>
            <person name="Podicherti R."/>
            <person name="Tsui H.-C.T."/>
            <person name="Winkler M.E."/>
        </authorList>
    </citation>
    <scope>NUCLEOTIDE SEQUENCE</scope>
</reference>
<dbReference type="EMBL" id="UINC01001114">
    <property type="protein sequence ID" value="SUZ71175.1"/>
    <property type="molecule type" value="Genomic_DNA"/>
</dbReference>
<proteinExistence type="predicted"/>